<comment type="caution">
    <text evidence="2">The sequence shown here is derived from an EMBL/GenBank/DDBJ whole genome shotgun (WGS) entry which is preliminary data.</text>
</comment>
<sequence>MARAEASVTVDEIKARVVGTLPRDLIIDLLDTAVSRARQAHELIRDNTDLSGRSARGLEGQARFRLMEKGFQDACEAHGGLRLEGDIIPGTDLRYFQPFMRFGGDGPGVLLGLASMPEPRELPTRNQSRLAGVTLNYRLTPRLDLEDDGSTAQPGDIFVLLLFARDPSQGGRLQEVAIGVIDTEYQGYLAYETVESLMKAYAPSTSGADTVPDGEPLVRLKRKPKAFRPPEQPDSDEAVDGSAE</sequence>
<evidence type="ECO:0000313" key="3">
    <source>
        <dbReference type="Proteomes" id="UP000218366"/>
    </source>
</evidence>
<feature type="region of interest" description="Disordered" evidence="1">
    <location>
        <begin position="203"/>
        <end position="244"/>
    </location>
</feature>
<keyword evidence="3" id="KW-1185">Reference proteome</keyword>
<dbReference type="AlphaFoldDB" id="A0A2A4B8T8"/>
<accession>A0A2A4B8T8</accession>
<name>A0A2A4B8T8_9SPHN</name>
<evidence type="ECO:0000313" key="2">
    <source>
        <dbReference type="EMBL" id="PCD04198.1"/>
    </source>
</evidence>
<feature type="compositionally biased region" description="Acidic residues" evidence="1">
    <location>
        <begin position="233"/>
        <end position="244"/>
    </location>
</feature>
<protein>
    <submittedName>
        <fullName evidence="2">Uncharacterized protein</fullName>
    </submittedName>
</protein>
<dbReference type="Proteomes" id="UP000218366">
    <property type="component" value="Unassembled WGS sequence"/>
</dbReference>
<proteinExistence type="predicted"/>
<reference evidence="2 3" key="1">
    <citation type="submission" date="2017-09" db="EMBL/GenBank/DDBJ databases">
        <title>Sphingomonas spermidinifaciens 9NM-10, whole genome shotgun sequence.</title>
        <authorList>
            <person name="Feng G."/>
            <person name="Zhu H."/>
        </authorList>
    </citation>
    <scope>NUCLEOTIDE SEQUENCE [LARGE SCALE GENOMIC DNA]</scope>
    <source>
        <strain evidence="2 3">9NM-10</strain>
    </source>
</reference>
<gene>
    <name evidence="2" type="ORF">COC42_07880</name>
</gene>
<organism evidence="2 3">
    <name type="scientific">Sphingomonas spermidinifaciens</name>
    <dbReference type="NCBI Taxonomy" id="1141889"/>
    <lineage>
        <taxon>Bacteria</taxon>
        <taxon>Pseudomonadati</taxon>
        <taxon>Pseudomonadota</taxon>
        <taxon>Alphaproteobacteria</taxon>
        <taxon>Sphingomonadales</taxon>
        <taxon>Sphingomonadaceae</taxon>
        <taxon>Sphingomonas</taxon>
    </lineage>
</organism>
<dbReference type="EMBL" id="NWMW01000001">
    <property type="protein sequence ID" value="PCD04198.1"/>
    <property type="molecule type" value="Genomic_DNA"/>
</dbReference>
<evidence type="ECO:0000256" key="1">
    <source>
        <dbReference type="SAM" id="MobiDB-lite"/>
    </source>
</evidence>